<keyword evidence="10" id="KW-1185">Reference proteome</keyword>
<dbReference type="Gene3D" id="1.25.40.10">
    <property type="entry name" value="Tetratricopeptide repeat domain"/>
    <property type="match status" value="1"/>
</dbReference>
<dbReference type="SUPFAM" id="SSF48452">
    <property type="entry name" value="TPR-like"/>
    <property type="match status" value="1"/>
</dbReference>
<evidence type="ECO:0000256" key="3">
    <source>
        <dbReference type="ARBA" id="ARBA00022803"/>
    </source>
</evidence>
<name>A0A3S3NE19_9MAGN</name>
<dbReference type="InterPro" id="IPR019734">
    <property type="entry name" value="TPR_rpt"/>
</dbReference>
<keyword evidence="2" id="KW-0677">Repeat</keyword>
<dbReference type="OrthoDB" id="1620277at2759"/>
<feature type="repeat" description="TPR" evidence="7">
    <location>
        <begin position="161"/>
        <end position="194"/>
    </location>
</feature>
<evidence type="ECO:0000256" key="7">
    <source>
        <dbReference type="PROSITE-ProRule" id="PRU00339"/>
    </source>
</evidence>
<evidence type="ECO:0000256" key="1">
    <source>
        <dbReference type="ARBA" id="ARBA00004123"/>
    </source>
</evidence>
<evidence type="ECO:0000256" key="6">
    <source>
        <dbReference type="ARBA" id="ARBA00025750"/>
    </source>
</evidence>
<dbReference type="PANTHER" id="PTHR36326">
    <property type="entry name" value="PROTEIN POLLENLESS 3-LIKE 2"/>
    <property type="match status" value="1"/>
</dbReference>
<gene>
    <name evidence="9" type="ORF">CKAN_01468200</name>
</gene>
<keyword evidence="5" id="KW-0539">Nucleus</keyword>
<dbReference type="PANTHER" id="PTHR36326:SF4">
    <property type="entry name" value="PROTEIN POLLENLESS 3-LIKE 1"/>
    <property type="match status" value="1"/>
</dbReference>
<dbReference type="Proteomes" id="UP000283530">
    <property type="component" value="Unassembled WGS sequence"/>
</dbReference>
<keyword evidence="3 7" id="KW-0802">TPR repeat</keyword>
<evidence type="ECO:0000313" key="9">
    <source>
        <dbReference type="EMBL" id="RWR85808.1"/>
    </source>
</evidence>
<evidence type="ECO:0000313" key="10">
    <source>
        <dbReference type="Proteomes" id="UP000283530"/>
    </source>
</evidence>
<evidence type="ECO:0000256" key="2">
    <source>
        <dbReference type="ARBA" id="ARBA00022737"/>
    </source>
</evidence>
<dbReference type="GO" id="GO:0005634">
    <property type="term" value="C:nucleus"/>
    <property type="evidence" value="ECO:0007669"/>
    <property type="project" value="UniProtKB-SubCell"/>
</dbReference>
<dbReference type="EMBL" id="QPKB01000005">
    <property type="protein sequence ID" value="RWR85808.1"/>
    <property type="molecule type" value="Genomic_DNA"/>
</dbReference>
<comment type="similarity">
    <text evidence="6">Belongs to the MS5 protein family.</text>
</comment>
<evidence type="ECO:0000256" key="5">
    <source>
        <dbReference type="ARBA" id="ARBA00023242"/>
    </source>
</evidence>
<dbReference type="AlphaFoldDB" id="A0A3S3NE19"/>
<dbReference type="PROSITE" id="PS50005">
    <property type="entry name" value="TPR"/>
    <property type="match status" value="1"/>
</dbReference>
<dbReference type="InterPro" id="IPR011990">
    <property type="entry name" value="TPR-like_helical_dom_sf"/>
</dbReference>
<dbReference type="Pfam" id="PF14559">
    <property type="entry name" value="TPR_19"/>
    <property type="match status" value="1"/>
</dbReference>
<proteinExistence type="inferred from homology"/>
<accession>A0A3S3NE19</accession>
<dbReference type="STRING" id="337451.A0A3S3NE19"/>
<keyword evidence="4" id="KW-0175">Coiled coil</keyword>
<sequence>MEKKSTSHMDSFHVLHKVPAGDSPYTRAKHVQLVDKDPCKAISLFWSAINTGDRVDSALKDMAVVMKQLNRAEEAVEAIKSFRHLCSHQAQEALDNVLLDLYKVRKMSKYVQRCGRTDDQIELLQYKLKLIEEGQAFGGRRTKIARSQGKKFHVSIDQEKSRLLGNLAWAYIQKDDYQSAEALYRKALSIEPDNNKKCNLAICLIKTGRIAEARFLLQRIGPSVLESNMTDSYIKSYERACELLVEIESQLVPNTDKVGKQADVDELNNIKPAESAVPARNSGTTPPPPIQRDSLLTLVDGNLTCMSEMSAMDRSGWTDHREEKRAAFVNNPVICITINCRKFKSKVNWKAKCPDVQRRTCSKEIGN</sequence>
<dbReference type="InterPro" id="IPR044961">
    <property type="entry name" value="MS5/SDI1"/>
</dbReference>
<dbReference type="PROSITE" id="PS50293">
    <property type="entry name" value="TPR_REGION"/>
    <property type="match status" value="1"/>
</dbReference>
<reference evidence="9 10" key="1">
    <citation type="journal article" date="2019" name="Nat. Plants">
        <title>Stout camphor tree genome fills gaps in understanding of flowering plant genome evolution.</title>
        <authorList>
            <person name="Chaw S.M."/>
            <person name="Liu Y.C."/>
            <person name="Wu Y.W."/>
            <person name="Wang H.Y."/>
            <person name="Lin C.I."/>
            <person name="Wu C.S."/>
            <person name="Ke H.M."/>
            <person name="Chang L.Y."/>
            <person name="Hsu C.Y."/>
            <person name="Yang H.T."/>
            <person name="Sudianto E."/>
            <person name="Hsu M.H."/>
            <person name="Wu K.P."/>
            <person name="Wang L.N."/>
            <person name="Leebens-Mack J.H."/>
            <person name="Tsai I.J."/>
        </authorList>
    </citation>
    <scope>NUCLEOTIDE SEQUENCE [LARGE SCALE GENOMIC DNA]</scope>
    <source>
        <strain evidence="10">cv. Chaw 1501</strain>
        <tissue evidence="9">Young leaves</tissue>
    </source>
</reference>
<dbReference type="SMART" id="SM00028">
    <property type="entry name" value="TPR"/>
    <property type="match status" value="1"/>
</dbReference>
<comment type="subcellular location">
    <subcellularLocation>
        <location evidence="1">Nucleus</location>
    </subcellularLocation>
</comment>
<evidence type="ECO:0000256" key="4">
    <source>
        <dbReference type="ARBA" id="ARBA00023054"/>
    </source>
</evidence>
<protein>
    <submittedName>
        <fullName evidence="9">Protein POLLENLESS 3-LIKE 2</fullName>
    </submittedName>
</protein>
<organism evidence="9 10">
    <name type="scientific">Cinnamomum micranthum f. kanehirae</name>
    <dbReference type="NCBI Taxonomy" id="337451"/>
    <lineage>
        <taxon>Eukaryota</taxon>
        <taxon>Viridiplantae</taxon>
        <taxon>Streptophyta</taxon>
        <taxon>Embryophyta</taxon>
        <taxon>Tracheophyta</taxon>
        <taxon>Spermatophyta</taxon>
        <taxon>Magnoliopsida</taxon>
        <taxon>Magnoliidae</taxon>
        <taxon>Laurales</taxon>
        <taxon>Lauraceae</taxon>
        <taxon>Cinnamomum</taxon>
    </lineage>
</organism>
<feature type="region of interest" description="Disordered" evidence="8">
    <location>
        <begin position="273"/>
        <end position="292"/>
    </location>
</feature>
<evidence type="ECO:0000256" key="8">
    <source>
        <dbReference type="SAM" id="MobiDB-lite"/>
    </source>
</evidence>
<comment type="caution">
    <text evidence="9">The sequence shown here is derived from an EMBL/GenBank/DDBJ whole genome shotgun (WGS) entry which is preliminary data.</text>
</comment>